<evidence type="ECO:0000256" key="7">
    <source>
        <dbReference type="SAM" id="MobiDB-lite"/>
    </source>
</evidence>
<keyword evidence="9" id="KW-1185">Reference proteome</keyword>
<dbReference type="AlphaFoldDB" id="A0A6G1KZF1"/>
<dbReference type="InterPro" id="IPR020472">
    <property type="entry name" value="WD40_PAC1"/>
</dbReference>
<dbReference type="PANTHER" id="PTHR22836:SF0">
    <property type="entry name" value="PRE-MRNA 3' END PROCESSING PROTEIN WDR33"/>
    <property type="match status" value="1"/>
</dbReference>
<evidence type="ECO:0000256" key="1">
    <source>
        <dbReference type="ARBA" id="ARBA00022574"/>
    </source>
</evidence>
<evidence type="ECO:0000256" key="2">
    <source>
        <dbReference type="ARBA" id="ARBA00022737"/>
    </source>
</evidence>
<feature type="region of interest" description="Disordered" evidence="7">
    <location>
        <begin position="430"/>
        <end position="608"/>
    </location>
</feature>
<comment type="function">
    <text evidence="3">Required for 3'-end cleavage and polyadenylation of pre-mRNAs. Also involved in chromosome segregation where it has a role in chromosome attachment to the mitotic spindle.</text>
</comment>
<feature type="region of interest" description="Disordered" evidence="7">
    <location>
        <begin position="1"/>
        <end position="38"/>
    </location>
</feature>
<dbReference type="Proteomes" id="UP000799436">
    <property type="component" value="Unassembled WGS sequence"/>
</dbReference>
<sequence length="608" mass="66472">MDGFRSDRGGGGFDRDGGYDRDDRRMPRGRPGRRDTTDIGTTYAYWMYKRRGPGKSSRGFEAERPASSYTIDLLPPVTKRTRPADVIPAKHLHLSKNKMLQAVNVVKWTPEGRRLLTAAGSGEFTLWNGTGFNFETISQAHEESIYAVTYSHNNEWLLSGDKNGQVKYWQPNFSEVSSIQAHADDITVRDIAFAPTDERFVTAADDNSLKIWDFANRAVVSELLGHTWDVKCADWHPTKGLIVSGSKDHQVKLWDPRDGKCLTTLRGHNNTLCATKFEPNNGVLLASSAREPITRIFDLRMMRDVFLLKSDSQGVTTMTWHPIHSSLLSTGTQEGAINHYLLDEPNAPAGTTPQVSPYDSPNHADAPAQALYPAHRTAYAHNNIIWSMDWHPLGHILATGSNDRTTKFWTRPRPGDDSWLFDAHHIGEQAAKAKGTWKGKDAARQRQEEEDDEADGLEDQRMPVRSQLPGLPGLPGLASRPMPSFPDGTSTGGAPPLPGFTTGALPFPPPGQPGAPPLDLDALKAQFGGQLPPLPPPGANGQLPPGFPPIPPNLQGLPGFQTPGNLPGIAGMPTAGGGGGSVRRRAPLPSQQESLEAEMRQGRYTKAR</sequence>
<feature type="compositionally biased region" description="Pro residues" evidence="7">
    <location>
        <begin position="506"/>
        <end position="516"/>
    </location>
</feature>
<dbReference type="SMART" id="SM00320">
    <property type="entry name" value="WD40"/>
    <property type="match status" value="7"/>
</dbReference>
<evidence type="ECO:0000313" key="9">
    <source>
        <dbReference type="Proteomes" id="UP000799436"/>
    </source>
</evidence>
<keyword evidence="1 5" id="KW-0853">WD repeat</keyword>
<reference evidence="8" key="1">
    <citation type="journal article" date="2020" name="Stud. Mycol.">
        <title>101 Dothideomycetes genomes: a test case for predicting lifestyles and emergence of pathogens.</title>
        <authorList>
            <person name="Haridas S."/>
            <person name="Albert R."/>
            <person name="Binder M."/>
            <person name="Bloem J."/>
            <person name="Labutti K."/>
            <person name="Salamov A."/>
            <person name="Andreopoulos B."/>
            <person name="Baker S."/>
            <person name="Barry K."/>
            <person name="Bills G."/>
            <person name="Bluhm B."/>
            <person name="Cannon C."/>
            <person name="Castanera R."/>
            <person name="Culley D."/>
            <person name="Daum C."/>
            <person name="Ezra D."/>
            <person name="Gonzalez J."/>
            <person name="Henrissat B."/>
            <person name="Kuo A."/>
            <person name="Liang C."/>
            <person name="Lipzen A."/>
            <person name="Lutzoni F."/>
            <person name="Magnuson J."/>
            <person name="Mondo S."/>
            <person name="Nolan M."/>
            <person name="Ohm R."/>
            <person name="Pangilinan J."/>
            <person name="Park H.-J."/>
            <person name="Ramirez L."/>
            <person name="Alfaro M."/>
            <person name="Sun H."/>
            <person name="Tritt A."/>
            <person name="Yoshinaga Y."/>
            <person name="Zwiers L.-H."/>
            <person name="Turgeon B."/>
            <person name="Goodwin S."/>
            <person name="Spatafora J."/>
            <person name="Crous P."/>
            <person name="Grigoriev I."/>
        </authorList>
    </citation>
    <scope>NUCLEOTIDE SEQUENCE</scope>
    <source>
        <strain evidence="8">CBS 116005</strain>
    </source>
</reference>
<dbReference type="SUPFAM" id="SSF50978">
    <property type="entry name" value="WD40 repeat-like"/>
    <property type="match status" value="1"/>
</dbReference>
<evidence type="ECO:0000256" key="3">
    <source>
        <dbReference type="ARBA" id="ARBA00025498"/>
    </source>
</evidence>
<dbReference type="OrthoDB" id="16717at2759"/>
<dbReference type="PROSITE" id="PS50294">
    <property type="entry name" value="WD_REPEATS_REGION"/>
    <property type="match status" value="4"/>
</dbReference>
<dbReference type="EMBL" id="ML995878">
    <property type="protein sequence ID" value="KAF2766063.1"/>
    <property type="molecule type" value="Genomic_DNA"/>
</dbReference>
<name>A0A6G1KZF1_9PEZI</name>
<evidence type="ECO:0000256" key="4">
    <source>
        <dbReference type="ARBA" id="ARBA00026154"/>
    </source>
</evidence>
<feature type="repeat" description="WD" evidence="5">
    <location>
        <begin position="181"/>
        <end position="222"/>
    </location>
</feature>
<evidence type="ECO:0000256" key="6">
    <source>
        <dbReference type="RuleBase" id="RU369034"/>
    </source>
</evidence>
<keyword evidence="2" id="KW-0677">Repeat</keyword>
<feature type="compositionally biased region" description="Low complexity" evidence="7">
    <location>
        <begin position="468"/>
        <end position="477"/>
    </location>
</feature>
<feature type="compositionally biased region" description="Basic and acidic residues" evidence="7">
    <location>
        <begin position="1"/>
        <end position="37"/>
    </location>
</feature>
<gene>
    <name evidence="8" type="ORF">EJ03DRAFT_330453</name>
</gene>
<feature type="compositionally biased region" description="Acidic residues" evidence="7">
    <location>
        <begin position="448"/>
        <end position="457"/>
    </location>
</feature>
<protein>
    <recommendedName>
        <fullName evidence="4 6">Polyadenylation factor subunit 2</fullName>
    </recommendedName>
</protein>
<dbReference type="InterPro" id="IPR015943">
    <property type="entry name" value="WD40/YVTN_repeat-like_dom_sf"/>
</dbReference>
<organism evidence="8 9">
    <name type="scientific">Teratosphaeria nubilosa</name>
    <dbReference type="NCBI Taxonomy" id="161662"/>
    <lineage>
        <taxon>Eukaryota</taxon>
        <taxon>Fungi</taxon>
        <taxon>Dikarya</taxon>
        <taxon>Ascomycota</taxon>
        <taxon>Pezizomycotina</taxon>
        <taxon>Dothideomycetes</taxon>
        <taxon>Dothideomycetidae</taxon>
        <taxon>Mycosphaerellales</taxon>
        <taxon>Teratosphaeriaceae</taxon>
        <taxon>Teratosphaeria</taxon>
    </lineage>
</organism>
<keyword evidence="6" id="KW-0507">mRNA processing</keyword>
<dbReference type="GO" id="GO:0005847">
    <property type="term" value="C:mRNA cleavage and polyadenylation specificity factor complex"/>
    <property type="evidence" value="ECO:0007669"/>
    <property type="project" value="TreeGrafter"/>
</dbReference>
<comment type="subcellular location">
    <subcellularLocation>
        <location evidence="6">Nucleus</location>
    </subcellularLocation>
</comment>
<dbReference type="InterPro" id="IPR045245">
    <property type="entry name" value="Pfs2-like"/>
</dbReference>
<dbReference type="GO" id="GO:0031124">
    <property type="term" value="P:mRNA 3'-end processing"/>
    <property type="evidence" value="ECO:0007669"/>
    <property type="project" value="UniProtKB-UniRule"/>
</dbReference>
<dbReference type="Pfam" id="PF00400">
    <property type="entry name" value="WD40"/>
    <property type="match status" value="5"/>
</dbReference>
<feature type="repeat" description="WD" evidence="5">
    <location>
        <begin position="223"/>
        <end position="264"/>
    </location>
</feature>
<keyword evidence="6" id="KW-0539">Nucleus</keyword>
<dbReference type="InterPro" id="IPR036322">
    <property type="entry name" value="WD40_repeat_dom_sf"/>
</dbReference>
<dbReference type="PROSITE" id="PS50082">
    <property type="entry name" value="WD_REPEATS_2"/>
    <property type="match status" value="4"/>
</dbReference>
<feature type="compositionally biased region" description="Basic and acidic residues" evidence="7">
    <location>
        <begin position="438"/>
        <end position="447"/>
    </location>
</feature>
<dbReference type="PANTHER" id="PTHR22836">
    <property type="entry name" value="WD40 REPEAT PROTEIN"/>
    <property type="match status" value="1"/>
</dbReference>
<accession>A0A6G1KZF1</accession>
<dbReference type="InterPro" id="IPR001680">
    <property type="entry name" value="WD40_rpt"/>
</dbReference>
<dbReference type="CDD" id="cd00200">
    <property type="entry name" value="WD40"/>
    <property type="match status" value="1"/>
</dbReference>
<dbReference type="PRINTS" id="PR00320">
    <property type="entry name" value="GPROTEINBRPT"/>
</dbReference>
<feature type="repeat" description="WD" evidence="5">
    <location>
        <begin position="378"/>
        <end position="409"/>
    </location>
</feature>
<evidence type="ECO:0000256" key="5">
    <source>
        <dbReference type="PROSITE-ProRule" id="PRU00221"/>
    </source>
</evidence>
<evidence type="ECO:0000313" key="8">
    <source>
        <dbReference type="EMBL" id="KAF2766063.1"/>
    </source>
</evidence>
<proteinExistence type="predicted"/>
<dbReference type="Gene3D" id="2.130.10.10">
    <property type="entry name" value="YVTN repeat-like/Quinoprotein amine dehydrogenase"/>
    <property type="match status" value="2"/>
</dbReference>
<feature type="repeat" description="WD" evidence="5">
    <location>
        <begin position="138"/>
        <end position="170"/>
    </location>
</feature>